<organism evidence="7 8">
    <name type="scientific">Reticulomyxa filosa</name>
    <dbReference type="NCBI Taxonomy" id="46433"/>
    <lineage>
        <taxon>Eukaryota</taxon>
        <taxon>Sar</taxon>
        <taxon>Rhizaria</taxon>
        <taxon>Retaria</taxon>
        <taxon>Foraminifera</taxon>
        <taxon>Monothalamids</taxon>
        <taxon>Reticulomyxidae</taxon>
        <taxon>Reticulomyxa</taxon>
    </lineage>
</organism>
<dbReference type="GO" id="GO:0016020">
    <property type="term" value="C:membrane"/>
    <property type="evidence" value="ECO:0007669"/>
    <property type="project" value="UniProtKB-SubCell"/>
</dbReference>
<evidence type="ECO:0000256" key="3">
    <source>
        <dbReference type="ARBA" id="ARBA00022989"/>
    </source>
</evidence>
<sequence length="340" mass="39698">SGGCGFNIDAMLADTSHPLIGLFALNDPINARPKLQMVDVLKPTPESEERTVQEIRDYYGEMTAFYFAFLLHYQRCLFYAVPFGIIFFIVQVSVGQIDVPGSLEKKKKNIGIQSLTVLVIAALFWSTATIEMWYRRENALRFQWGMMRYAETEVPRPNFEGTLEISKITGEIIEVMSSHVWYVVKIMASMSGIVCCLACVIAAVVGIWTLKKQTSNNEIFNYIYVYLAFWLNEKEGHRLQEEWYNHLVVKRVFFFVVNSFNSLFYLAFIQDFSSNHECLNAVRIQLVTLFLSMIFIQNAMEVFVPKIMMFRISYDCHRYNCCYYFIAVHFYLIYLFIFYV</sequence>
<dbReference type="GO" id="GO:0005254">
    <property type="term" value="F:chloride channel activity"/>
    <property type="evidence" value="ECO:0007669"/>
    <property type="project" value="TreeGrafter"/>
</dbReference>
<feature type="non-terminal residue" evidence="7">
    <location>
        <position position="1"/>
    </location>
</feature>
<keyword evidence="4 5" id="KW-0472">Membrane</keyword>
<comment type="subcellular location">
    <subcellularLocation>
        <location evidence="1">Membrane</location>
        <topology evidence="1">Multi-pass membrane protein</topology>
    </subcellularLocation>
</comment>
<protein>
    <recommendedName>
        <fullName evidence="6">Anoctamin transmembrane domain-containing protein</fullName>
    </recommendedName>
</protein>
<dbReference type="PANTHER" id="PTHR12308:SF73">
    <property type="entry name" value="ANOCTAMIN"/>
    <property type="match status" value="1"/>
</dbReference>
<dbReference type="OrthoDB" id="296386at2759"/>
<feature type="transmembrane region" description="Helical" evidence="5">
    <location>
        <begin position="321"/>
        <end position="339"/>
    </location>
</feature>
<feature type="transmembrane region" description="Helical" evidence="5">
    <location>
        <begin position="114"/>
        <end position="134"/>
    </location>
</feature>
<gene>
    <name evidence="7" type="ORF">RFI_04619</name>
</gene>
<evidence type="ECO:0000256" key="5">
    <source>
        <dbReference type="SAM" id="Phobius"/>
    </source>
</evidence>
<evidence type="ECO:0000313" key="8">
    <source>
        <dbReference type="Proteomes" id="UP000023152"/>
    </source>
</evidence>
<reference evidence="7 8" key="1">
    <citation type="journal article" date="2013" name="Curr. Biol.">
        <title>The Genome of the Foraminiferan Reticulomyxa filosa.</title>
        <authorList>
            <person name="Glockner G."/>
            <person name="Hulsmann N."/>
            <person name="Schleicher M."/>
            <person name="Noegel A.A."/>
            <person name="Eichinger L."/>
            <person name="Gallinger C."/>
            <person name="Pawlowski J."/>
            <person name="Sierra R."/>
            <person name="Euteneuer U."/>
            <person name="Pillet L."/>
            <person name="Moustafa A."/>
            <person name="Platzer M."/>
            <person name="Groth M."/>
            <person name="Szafranski K."/>
            <person name="Schliwa M."/>
        </authorList>
    </citation>
    <scope>NUCLEOTIDE SEQUENCE [LARGE SCALE GENOMIC DNA]</scope>
</reference>
<accession>X6P347</accession>
<evidence type="ECO:0000313" key="7">
    <source>
        <dbReference type="EMBL" id="ETO32504.1"/>
    </source>
</evidence>
<keyword evidence="3 5" id="KW-1133">Transmembrane helix</keyword>
<dbReference type="AlphaFoldDB" id="X6P347"/>
<evidence type="ECO:0000256" key="1">
    <source>
        <dbReference type="ARBA" id="ARBA00004141"/>
    </source>
</evidence>
<keyword evidence="2 5" id="KW-0812">Transmembrane</keyword>
<name>X6P347_RETFI</name>
<proteinExistence type="predicted"/>
<dbReference type="InterPro" id="IPR007632">
    <property type="entry name" value="Anoctamin"/>
</dbReference>
<feature type="domain" description="Anoctamin transmembrane" evidence="6">
    <location>
        <begin position="55"/>
        <end position="311"/>
    </location>
</feature>
<dbReference type="Pfam" id="PF04547">
    <property type="entry name" value="Anoctamin"/>
    <property type="match status" value="1"/>
</dbReference>
<dbReference type="PANTHER" id="PTHR12308">
    <property type="entry name" value="ANOCTAMIN"/>
    <property type="match status" value="1"/>
</dbReference>
<evidence type="ECO:0000256" key="2">
    <source>
        <dbReference type="ARBA" id="ARBA00022692"/>
    </source>
</evidence>
<evidence type="ECO:0000259" key="6">
    <source>
        <dbReference type="Pfam" id="PF04547"/>
    </source>
</evidence>
<dbReference type="EMBL" id="ASPP01004160">
    <property type="protein sequence ID" value="ETO32504.1"/>
    <property type="molecule type" value="Genomic_DNA"/>
</dbReference>
<comment type="caution">
    <text evidence="7">The sequence shown here is derived from an EMBL/GenBank/DDBJ whole genome shotgun (WGS) entry which is preliminary data.</text>
</comment>
<evidence type="ECO:0000256" key="4">
    <source>
        <dbReference type="ARBA" id="ARBA00023136"/>
    </source>
</evidence>
<feature type="transmembrane region" description="Helical" evidence="5">
    <location>
        <begin position="281"/>
        <end position="300"/>
    </location>
</feature>
<keyword evidence="8" id="KW-1185">Reference proteome</keyword>
<feature type="transmembrane region" description="Helical" evidence="5">
    <location>
        <begin position="186"/>
        <end position="208"/>
    </location>
</feature>
<feature type="transmembrane region" description="Helical" evidence="5">
    <location>
        <begin position="76"/>
        <end position="94"/>
    </location>
</feature>
<dbReference type="Proteomes" id="UP000023152">
    <property type="component" value="Unassembled WGS sequence"/>
</dbReference>
<feature type="transmembrane region" description="Helical" evidence="5">
    <location>
        <begin position="252"/>
        <end position="269"/>
    </location>
</feature>
<dbReference type="InterPro" id="IPR049452">
    <property type="entry name" value="Anoctamin_TM"/>
</dbReference>